<dbReference type="InterPro" id="IPR058210">
    <property type="entry name" value="SACS/Nov_dom"/>
</dbReference>
<dbReference type="EMBL" id="JAIWQS010000002">
    <property type="protein sequence ID" value="KAJ8772448.1"/>
    <property type="molecule type" value="Genomic_DNA"/>
</dbReference>
<proteinExistence type="predicted"/>
<evidence type="ECO:0000313" key="3">
    <source>
        <dbReference type="Proteomes" id="UP001159364"/>
    </source>
</evidence>
<organism evidence="2 3">
    <name type="scientific">Erythroxylum novogranatense</name>
    <dbReference type="NCBI Taxonomy" id="1862640"/>
    <lineage>
        <taxon>Eukaryota</taxon>
        <taxon>Viridiplantae</taxon>
        <taxon>Streptophyta</taxon>
        <taxon>Embryophyta</taxon>
        <taxon>Tracheophyta</taxon>
        <taxon>Spermatophyta</taxon>
        <taxon>Magnoliopsida</taxon>
        <taxon>eudicotyledons</taxon>
        <taxon>Gunneridae</taxon>
        <taxon>Pentapetalae</taxon>
        <taxon>rosids</taxon>
        <taxon>fabids</taxon>
        <taxon>Malpighiales</taxon>
        <taxon>Erythroxylaceae</taxon>
        <taxon>Erythroxylum</taxon>
    </lineage>
</organism>
<accession>A0AAV8U265</accession>
<gene>
    <name evidence="2" type="ORF">K2173_027625</name>
</gene>
<dbReference type="Proteomes" id="UP001159364">
    <property type="component" value="Linkage Group LG02"/>
</dbReference>
<dbReference type="NCBIfam" id="NF047352">
    <property type="entry name" value="P_loop_sacsin"/>
    <property type="match status" value="1"/>
</dbReference>
<keyword evidence="3" id="KW-1185">Reference proteome</keyword>
<evidence type="ECO:0000259" key="1">
    <source>
        <dbReference type="Pfam" id="PF25794"/>
    </source>
</evidence>
<name>A0AAV8U265_9ROSI</name>
<dbReference type="InterPro" id="IPR052957">
    <property type="entry name" value="Auxin_embryo_med"/>
</dbReference>
<dbReference type="Pfam" id="PF25794">
    <property type="entry name" value="SACS"/>
    <property type="match status" value="1"/>
</dbReference>
<sequence>MATPREHIEHLRKTWFSIGGDVNPLASMLDQAVKYLSTELYTKDVHFLMELIQNAEDNEYPDGVDPSLEFVLTSRDITATGAPATLLLFNNEKGFSAKNIESICNVGNSTKKGQRKSGYIGEKGIGFKSVFLITAQPYIFSNGYQIRFNEETCSPCNLGYIVPEWIDENPSLLDIKQIYGSGRTIPNTTIIFPLKPDKVKPVTQQLSSIHPEILLFLGKIKSLSIREDHENPNHNSLSAIAITKETNFVTRKNIDAQSYTLHLSADENNDHIERECSYYMWKQRFPVKRENKVERRMEVEDWVITLAFPNGDRLHRGMSSPGVYAFLPTEMITNFPFIIQADFILVSSRETILLDSIWNQGILDCVPSAFVNALTSLVKTTEDAPVSSLPQMFNFLPVKSSPYPQLNALRQSIKAKLDEENIIPIESYMEQKFFRKPREVRRIMPAFWSVLHQARVWGVSLHNISSHGCYILNSSFDTAEYDEILDFLGVERVNIEWYASCIEGSNLVTGISEQTYLGLLLFLVDNWGSMFQNTNMENIPILKYIDLDGSVSLCSIKETSHLNRKKTLCVSHSFGNISWLIDWNKEFRCTAKHFFLPSSTQEAIMISSRKEALVGWLRNQAEVNSFTLFDYAALLIKHLNYDQKLVNAYAHFLYHSVSKKFLSQSEVDYLCCNMPLVDNYGHITSARDGVLVPANGSKWVELIASNPWRSQGFVELGEKYLRPASFAGCSTTGDQLIQFLKDHIEAGDVPYVRPPDAEIPSVSAPLTKQNVFLLLKWIRHLKLQRSHWPPKFLASIKEGSWLKTTMKHISGYRPPSQSFMLNSNKANSNWGSILQNGSLLVDIPLIDVEFYGGGIIRYKKELKIVGVMTEYGEACKFIGDHLMSLAASLTLTKSNVMTMLNFIRMLKQSCLPPEDFISSVKDGNWLWTSCGKRSPVGSYLYNHEWENARQISNIPFVDVGFYGEEILGFKTELQLLGVVVDFRGCYQIVVDYLKHPSSLSTLTAGALLLALECMRQLPFSDRISRALANAKCFKTSLGFKYPNECFLSDPGWSCLFEVFSDLPVVETDAYGADVFSFKIELKKLGVKVDFEDAINAFTSVFRPYASRLSVTKDKTLLFLSCFRQLRKSNLKFPLDLKKCIRDEKWLRTRLGDYRSPRKCILFGPEWELISPITCLPFLNDSENHYGKGIHEYKEELRSMGVVTDLKNGVEFVVENLRSRPFMECTITPSNVQALLDCISLLLKNKDYSFPSAFLKETSGPWLKTYAGYMAPDKCCLFDSNWDSSVKRTDGPFIDEEFYGFDISFFRKELGVIGVAVDAKNACSLLASHLESFSDFAAIVRIYNFLSEYGSRTMEVTMEIGLTQETLHDNDELFNLRLHVLENHYEPKLLNFFSKAFEVRSNPSFDDYCKLWKEWESCGRQLTDPECCTFWKYFMRLMSLSSLSQTQDLLKLPVVLRTGGILLADKTDVFIADDLQLMDLFQEKSPHPLFVWYPQPSLPSLARSELLEAYRKLGVRTLSKVVQKKELSLSDVVGAEQVNIRESLVGKGLVRSILGFLAGPLNMEAQKRHETVQCLLNLTIIETLEPFTLCYSLSLTSGEVVTVRASQMVRWDRESSTLFTHKMGSKGGRKNLISFVTCFAEEIAKGVLWDKEDHVDVLAELIKLACLLEFDDEAVQFLMKSKNLEILMEDEELLCAAFPSD</sequence>
<evidence type="ECO:0000313" key="2">
    <source>
        <dbReference type="EMBL" id="KAJ8772448.1"/>
    </source>
</evidence>
<dbReference type="InterPro" id="IPR036890">
    <property type="entry name" value="HATPase_C_sf"/>
</dbReference>
<dbReference type="PANTHER" id="PTHR32387">
    <property type="entry name" value="WU:FJ29H11"/>
    <property type="match status" value="1"/>
</dbReference>
<reference evidence="2 3" key="1">
    <citation type="submission" date="2021-09" db="EMBL/GenBank/DDBJ databases">
        <title>Genomic insights and catalytic innovation underlie evolution of tropane alkaloids biosynthesis.</title>
        <authorList>
            <person name="Wang Y.-J."/>
            <person name="Tian T."/>
            <person name="Huang J.-P."/>
            <person name="Huang S.-X."/>
        </authorList>
    </citation>
    <scope>NUCLEOTIDE SEQUENCE [LARGE SCALE GENOMIC DNA]</scope>
    <source>
        <strain evidence="2">KIB-2018</strain>
        <tissue evidence="2">Leaf</tissue>
    </source>
</reference>
<feature type="domain" description="Sacsin/Nov" evidence="1">
    <location>
        <begin position="41"/>
        <end position="143"/>
    </location>
</feature>
<comment type="caution">
    <text evidence="2">The sequence shown here is derived from an EMBL/GenBank/DDBJ whole genome shotgun (WGS) entry which is preliminary data.</text>
</comment>
<dbReference type="SUPFAM" id="SSF55874">
    <property type="entry name" value="ATPase domain of HSP90 chaperone/DNA topoisomerase II/histidine kinase"/>
    <property type="match status" value="1"/>
</dbReference>
<dbReference type="Gene3D" id="3.30.565.10">
    <property type="entry name" value="Histidine kinase-like ATPase, C-terminal domain"/>
    <property type="match status" value="1"/>
</dbReference>
<protein>
    <recommendedName>
        <fullName evidence="1">Sacsin/Nov domain-containing protein</fullName>
    </recommendedName>
</protein>
<dbReference type="PANTHER" id="PTHR32387:SF3">
    <property type="entry name" value="ATP_DNA BINDING PROTEIN"/>
    <property type="match status" value="1"/>
</dbReference>